<dbReference type="Proteomes" id="UP000316416">
    <property type="component" value="Chromosome"/>
</dbReference>
<evidence type="ECO:0000313" key="1">
    <source>
        <dbReference type="EMBL" id="QPG57249.1"/>
    </source>
</evidence>
<dbReference type="EMBL" id="CP045503">
    <property type="protein sequence ID" value="QPG57249.1"/>
    <property type="molecule type" value="Genomic_DNA"/>
</dbReference>
<dbReference type="RefSeq" id="WP_142872612.1">
    <property type="nucleotide sequence ID" value="NZ_CP045503.2"/>
</dbReference>
<protein>
    <submittedName>
        <fullName evidence="1">Uncharacterized protein</fullName>
    </submittedName>
</protein>
<keyword evidence="2" id="KW-1185">Reference proteome</keyword>
<accession>A0ABX6V4F7</accession>
<gene>
    <name evidence="1" type="ORF">FM038_007200</name>
</gene>
<reference evidence="1" key="1">
    <citation type="submission" date="2021-07" db="EMBL/GenBank/DDBJ databases">
        <title>Shewanella sp. YLB-07 whole genome sequence.</title>
        <authorList>
            <person name="Yu L."/>
        </authorList>
    </citation>
    <scope>NUCLEOTIDE SEQUENCE</scope>
    <source>
        <strain evidence="1">YLB-08</strain>
    </source>
</reference>
<name>A0ABX6V4F7_9GAMM</name>
<proteinExistence type="predicted"/>
<sequence length="232" mass="26940">MDTWNLKELTNCIGDKYGGKQRKTTLRSLDSIFENQDFSRFHYFEIKDLISEHMINNQSGSDYLKLVINTDIIVRGNEHQFSTSCKAHIIALLRQMHSIPDLLAHVIYYCFGFNLSNETCLDAQKVSLFNVKQILKKDSIYSELLELLNSLTANEDFKYLKDLGNYIKHRANVVPKLSYSMQHEGEKVYKFTFDAFESYPEVPAIDFLNREYNRQSEQIISIGNELNALVAK</sequence>
<evidence type="ECO:0000313" key="2">
    <source>
        <dbReference type="Proteomes" id="UP000316416"/>
    </source>
</evidence>
<organism evidence="1 2">
    <name type="scientific">Shewanella eurypsychrophilus</name>
    <dbReference type="NCBI Taxonomy" id="2593656"/>
    <lineage>
        <taxon>Bacteria</taxon>
        <taxon>Pseudomonadati</taxon>
        <taxon>Pseudomonadota</taxon>
        <taxon>Gammaproteobacteria</taxon>
        <taxon>Alteromonadales</taxon>
        <taxon>Shewanellaceae</taxon>
        <taxon>Shewanella</taxon>
    </lineage>
</organism>